<dbReference type="InterPro" id="IPR053181">
    <property type="entry name" value="EcdB-like_regulator"/>
</dbReference>
<dbReference type="Pfam" id="PF00172">
    <property type="entry name" value="Zn_clus"/>
    <property type="match status" value="1"/>
</dbReference>
<feature type="compositionally biased region" description="Polar residues" evidence="2">
    <location>
        <begin position="1"/>
        <end position="15"/>
    </location>
</feature>
<evidence type="ECO:0000256" key="2">
    <source>
        <dbReference type="SAM" id="MobiDB-lite"/>
    </source>
</evidence>
<evidence type="ECO:0000256" key="1">
    <source>
        <dbReference type="ARBA" id="ARBA00023242"/>
    </source>
</evidence>
<dbReference type="FunFam" id="4.10.240.10:FF:000008">
    <property type="entry name" value="C6 zinc finger domain-containing protein"/>
    <property type="match status" value="1"/>
</dbReference>
<protein>
    <recommendedName>
        <fullName evidence="3">Zn(2)-C6 fungal-type domain-containing protein</fullName>
    </recommendedName>
</protein>
<dbReference type="EMBL" id="KE384729">
    <property type="protein sequence ID" value="KJK80346.1"/>
    <property type="molecule type" value="Genomic_DNA"/>
</dbReference>
<dbReference type="CDD" id="cd00067">
    <property type="entry name" value="GAL4"/>
    <property type="match status" value="1"/>
</dbReference>
<dbReference type="OrthoDB" id="4685598at2759"/>
<evidence type="ECO:0000313" key="5">
    <source>
        <dbReference type="Proteomes" id="UP000054544"/>
    </source>
</evidence>
<dbReference type="SMART" id="SM00066">
    <property type="entry name" value="GAL4"/>
    <property type="match status" value="1"/>
</dbReference>
<accession>A0A0D9P2L4</accession>
<proteinExistence type="predicted"/>
<feature type="domain" description="Zn(2)-C6 fungal-type" evidence="3">
    <location>
        <begin position="74"/>
        <end position="104"/>
    </location>
</feature>
<sequence>MNTSPDGLKVNQTLGASRDKAHNPMSRSRLLFQPPDTAPATPLQLANSDGLLSSLKRKLSDCTADYPRRRATIACEVCRSRKSRCDGSKPKCKLCAELGAECVYREPGVKLDAGDKLILEQLNRIENLLQINLAANQGSGLHMSQSSPSTSHGTASGGDQALLSNSSNTAPTIPNGGLGTWKQRELVERIYWNTLLFESDLLAELDLPHSGVVQFEENVGLPGGFEGEEQGQARIGHDDLWYFLAEIALRRLLNRASQLIYSKDSVSSTTSLEAVVAELDYQLTQWYEGLPPPLQFPFSRTMLHDPIQAVLRLRFYACKTIIYRPYILAVLENEQAVLDPAVRECCHKCLEASVRQLEHVTEHHAGHMPYIWQGTLSMMAQTLLLMGSSMSPSLMGILLTIVPHQKALDDLINEVIMEVQNYASLAPSLRLAVEIIKEAEVRRQLFRTG</sequence>
<dbReference type="CDD" id="cd12148">
    <property type="entry name" value="fungal_TF_MHR"/>
    <property type="match status" value="1"/>
</dbReference>
<keyword evidence="1" id="KW-0539">Nucleus</keyword>
<dbReference type="InterPro" id="IPR001138">
    <property type="entry name" value="Zn2Cys6_DnaBD"/>
</dbReference>
<dbReference type="InterPro" id="IPR036864">
    <property type="entry name" value="Zn2-C6_fun-type_DNA-bd_sf"/>
</dbReference>
<feature type="region of interest" description="Disordered" evidence="2">
    <location>
        <begin position="139"/>
        <end position="176"/>
    </location>
</feature>
<dbReference type="STRING" id="1291518.A0A0D9P2L4"/>
<evidence type="ECO:0000313" key="4">
    <source>
        <dbReference type="EMBL" id="KJK80346.1"/>
    </source>
</evidence>
<name>A0A0D9P2L4_METAN</name>
<dbReference type="SUPFAM" id="SSF57701">
    <property type="entry name" value="Zn2/Cys6 DNA-binding domain"/>
    <property type="match status" value="1"/>
</dbReference>
<organism evidence="4 5">
    <name type="scientific">Metarhizium anisopliae BRIP 53293</name>
    <dbReference type="NCBI Taxonomy" id="1291518"/>
    <lineage>
        <taxon>Eukaryota</taxon>
        <taxon>Fungi</taxon>
        <taxon>Dikarya</taxon>
        <taxon>Ascomycota</taxon>
        <taxon>Pezizomycotina</taxon>
        <taxon>Sordariomycetes</taxon>
        <taxon>Hypocreomycetidae</taxon>
        <taxon>Hypocreales</taxon>
        <taxon>Clavicipitaceae</taxon>
        <taxon>Metarhizium</taxon>
    </lineage>
</organism>
<dbReference type="PROSITE" id="PS00463">
    <property type="entry name" value="ZN2_CY6_FUNGAL_1"/>
    <property type="match status" value="1"/>
</dbReference>
<dbReference type="GO" id="GO:0008270">
    <property type="term" value="F:zinc ion binding"/>
    <property type="evidence" value="ECO:0007669"/>
    <property type="project" value="InterPro"/>
</dbReference>
<evidence type="ECO:0000259" key="3">
    <source>
        <dbReference type="PROSITE" id="PS50048"/>
    </source>
</evidence>
<dbReference type="PROSITE" id="PS50048">
    <property type="entry name" value="ZN2_CY6_FUNGAL_2"/>
    <property type="match status" value="1"/>
</dbReference>
<dbReference type="Gene3D" id="4.10.240.10">
    <property type="entry name" value="Zn(2)-C6 fungal-type DNA-binding domain"/>
    <property type="match status" value="1"/>
</dbReference>
<dbReference type="GO" id="GO:0000981">
    <property type="term" value="F:DNA-binding transcription factor activity, RNA polymerase II-specific"/>
    <property type="evidence" value="ECO:0007669"/>
    <property type="project" value="InterPro"/>
</dbReference>
<dbReference type="PANTHER" id="PTHR47785">
    <property type="entry name" value="ZN(II)2CYS6 TRANSCRIPTION FACTOR (EUROFUNG)-RELATED-RELATED"/>
    <property type="match status" value="1"/>
</dbReference>
<feature type="region of interest" description="Disordered" evidence="2">
    <location>
        <begin position="1"/>
        <end position="24"/>
    </location>
</feature>
<keyword evidence="5" id="KW-1185">Reference proteome</keyword>
<feature type="compositionally biased region" description="Polar residues" evidence="2">
    <location>
        <begin position="139"/>
        <end position="154"/>
    </location>
</feature>
<dbReference type="AlphaFoldDB" id="A0A0D9P2L4"/>
<dbReference type="Proteomes" id="UP000054544">
    <property type="component" value="Unassembled WGS sequence"/>
</dbReference>
<dbReference type="PANTHER" id="PTHR47785:SF2">
    <property type="entry name" value="ZN(II)2CYS6 TRANSCRIPTION FACTOR (EUROFUNG)"/>
    <property type="match status" value="1"/>
</dbReference>
<feature type="compositionally biased region" description="Polar residues" evidence="2">
    <location>
        <begin position="162"/>
        <end position="172"/>
    </location>
</feature>
<gene>
    <name evidence="4" type="ORF">H634G_04585</name>
</gene>
<reference evidence="5" key="1">
    <citation type="journal article" date="2014" name="BMC Genomics">
        <title>The genome sequence of the biocontrol fungus Metarhizium anisopliae and comparative genomics of Metarhizium species.</title>
        <authorList>
            <person name="Pattemore J.A."/>
            <person name="Hane J.K."/>
            <person name="Williams A.H."/>
            <person name="Wilson B.A."/>
            <person name="Stodart B.J."/>
            <person name="Ash G.J."/>
        </authorList>
    </citation>
    <scope>NUCLEOTIDE SEQUENCE [LARGE SCALE GENOMIC DNA]</scope>
    <source>
        <strain evidence="5">BRIP 53293</strain>
    </source>
</reference>